<dbReference type="AlphaFoldDB" id="A0A1U7LIJ0"/>
<proteinExistence type="predicted"/>
<keyword evidence="1" id="KW-0472">Membrane</keyword>
<keyword evidence="3" id="KW-1185">Reference proteome</keyword>
<keyword evidence="1" id="KW-0812">Transmembrane</keyword>
<organism evidence="2 3">
    <name type="scientific">Neolecta irregularis (strain DAH-3)</name>
    <dbReference type="NCBI Taxonomy" id="1198029"/>
    <lineage>
        <taxon>Eukaryota</taxon>
        <taxon>Fungi</taxon>
        <taxon>Dikarya</taxon>
        <taxon>Ascomycota</taxon>
        <taxon>Taphrinomycotina</taxon>
        <taxon>Neolectales</taxon>
        <taxon>Neolectaceae</taxon>
        <taxon>Neolecta</taxon>
    </lineage>
</organism>
<sequence>MDAIRNICEGSIDFRGQKLAWIIIHVGLIGSAVSTFLMFELLNYQIIGFLVGFALRDVWVTTYIFLGGTFLSLLA</sequence>
<accession>A0A1U7LIJ0</accession>
<name>A0A1U7LIJ0_NEOID</name>
<dbReference type="Proteomes" id="UP000186594">
    <property type="component" value="Unassembled WGS sequence"/>
</dbReference>
<protein>
    <submittedName>
        <fullName evidence="2">Signal peptidase complex subunit 1</fullName>
    </submittedName>
</protein>
<keyword evidence="1" id="KW-1133">Transmembrane helix</keyword>
<dbReference type="OrthoDB" id="263893at2759"/>
<evidence type="ECO:0000256" key="1">
    <source>
        <dbReference type="SAM" id="Phobius"/>
    </source>
</evidence>
<comment type="caution">
    <text evidence="2">The sequence shown here is derived from an EMBL/GenBank/DDBJ whole genome shotgun (WGS) entry which is preliminary data.</text>
</comment>
<feature type="transmembrane region" description="Helical" evidence="1">
    <location>
        <begin position="19"/>
        <end position="39"/>
    </location>
</feature>
<evidence type="ECO:0000313" key="2">
    <source>
        <dbReference type="EMBL" id="OLL22467.1"/>
    </source>
</evidence>
<evidence type="ECO:0000313" key="3">
    <source>
        <dbReference type="Proteomes" id="UP000186594"/>
    </source>
</evidence>
<reference evidence="2 3" key="1">
    <citation type="submission" date="2016-04" db="EMBL/GenBank/DDBJ databases">
        <title>Evolutionary innovation and constraint leading to complex multicellularity in the Ascomycota.</title>
        <authorList>
            <person name="Cisse O."/>
            <person name="Nguyen A."/>
            <person name="Hewitt D.A."/>
            <person name="Jedd G."/>
            <person name="Stajich J.E."/>
        </authorList>
    </citation>
    <scope>NUCLEOTIDE SEQUENCE [LARGE SCALE GENOMIC DNA]</scope>
    <source>
        <strain evidence="2 3">DAH-3</strain>
    </source>
</reference>
<gene>
    <name evidence="2" type="ORF">NEOLI_004056</name>
</gene>
<dbReference type="EMBL" id="LXFE01003212">
    <property type="protein sequence ID" value="OLL22467.1"/>
    <property type="molecule type" value="Genomic_DNA"/>
</dbReference>
<feature type="transmembrane region" description="Helical" evidence="1">
    <location>
        <begin position="46"/>
        <end position="66"/>
    </location>
</feature>